<feature type="domain" description="Serine aminopeptidase S33" evidence="1">
    <location>
        <begin position="74"/>
        <end position="205"/>
    </location>
</feature>
<evidence type="ECO:0000313" key="2">
    <source>
        <dbReference type="EMBL" id="NNU15088.1"/>
    </source>
</evidence>
<evidence type="ECO:0000259" key="1">
    <source>
        <dbReference type="Pfam" id="PF12146"/>
    </source>
</evidence>
<dbReference type="Gene3D" id="3.40.50.1820">
    <property type="entry name" value="alpha/beta hydrolase"/>
    <property type="match status" value="1"/>
</dbReference>
<comment type="caution">
    <text evidence="2">The sequence shown here is derived from an EMBL/GenBank/DDBJ whole genome shotgun (WGS) entry which is preliminary data.</text>
</comment>
<sequence length="279" mass="29297">MRVLVGLSLALALTACDPVGMPYGNGPMATAAAPEMAVAPPMSRPTLTAVTSDGVTVHGNIWQRFRNTGEHPTLLLFHQGGSNADGEYSEIAEWLASEGFDVITWDSRAGGELYGGENLTVKTLPDGVPSGFCDALPDLLAAVDEAERNGFGDRGFILWGSSYTGALVFHAAAERPDVTEGVIAFSPASGGAMRSCLAIERAAEVKAPMLALNPPSEIARPTAAEQREQLEALGARYIIPENGIHGSSMLVDERTEADMSALRAEVLEWLKGIGGSGES</sequence>
<name>A0A7Y3RJ78_9PROT</name>
<dbReference type="PROSITE" id="PS51257">
    <property type="entry name" value="PROKAR_LIPOPROTEIN"/>
    <property type="match status" value="1"/>
</dbReference>
<keyword evidence="2" id="KW-0378">Hydrolase</keyword>
<organism evidence="2 3">
    <name type="scientific">Parvularcula mediterranea</name>
    <dbReference type="NCBI Taxonomy" id="2732508"/>
    <lineage>
        <taxon>Bacteria</taxon>
        <taxon>Pseudomonadati</taxon>
        <taxon>Pseudomonadota</taxon>
        <taxon>Alphaproteobacteria</taxon>
        <taxon>Parvularculales</taxon>
        <taxon>Parvularculaceae</taxon>
        <taxon>Parvularcula</taxon>
    </lineage>
</organism>
<evidence type="ECO:0000313" key="3">
    <source>
        <dbReference type="Proteomes" id="UP000536835"/>
    </source>
</evidence>
<accession>A0A7Y3RJ78</accession>
<dbReference type="EMBL" id="JABFCX010000002">
    <property type="protein sequence ID" value="NNU15088.1"/>
    <property type="molecule type" value="Genomic_DNA"/>
</dbReference>
<proteinExistence type="predicted"/>
<dbReference type="RefSeq" id="WP_173196281.1">
    <property type="nucleotide sequence ID" value="NZ_JABFCX010000002.1"/>
</dbReference>
<dbReference type="InterPro" id="IPR022742">
    <property type="entry name" value="Hydrolase_4"/>
</dbReference>
<dbReference type="GO" id="GO:0016787">
    <property type="term" value="F:hydrolase activity"/>
    <property type="evidence" value="ECO:0007669"/>
    <property type="project" value="UniProtKB-KW"/>
</dbReference>
<keyword evidence="3" id="KW-1185">Reference proteome</keyword>
<gene>
    <name evidence="2" type="ORF">HK107_01960</name>
</gene>
<dbReference type="SUPFAM" id="SSF53474">
    <property type="entry name" value="alpha/beta-Hydrolases"/>
    <property type="match status" value="1"/>
</dbReference>
<dbReference type="Proteomes" id="UP000536835">
    <property type="component" value="Unassembled WGS sequence"/>
</dbReference>
<protein>
    <submittedName>
        <fullName evidence="2">Alpha/beta fold hydrolase</fullName>
    </submittedName>
</protein>
<dbReference type="AlphaFoldDB" id="A0A7Y3RJ78"/>
<dbReference type="Pfam" id="PF12146">
    <property type="entry name" value="Hydrolase_4"/>
    <property type="match status" value="1"/>
</dbReference>
<reference evidence="2 3" key="1">
    <citation type="submission" date="2020-05" db="EMBL/GenBank/DDBJ databases">
        <title>Parvularcula mediterraneae sp. nov., isolated from polypropylene straw from shallow seawater of the seashore of Laganas in Zakynthos island, Greece.</title>
        <authorList>
            <person name="Szabo I."/>
            <person name="Al-Omari J."/>
            <person name="Rado J."/>
            <person name="Szerdahelyi G.S."/>
        </authorList>
    </citation>
    <scope>NUCLEOTIDE SEQUENCE [LARGE SCALE GENOMIC DNA]</scope>
    <source>
        <strain evidence="2 3">ZS-1/3</strain>
    </source>
</reference>
<dbReference type="InterPro" id="IPR029058">
    <property type="entry name" value="AB_hydrolase_fold"/>
</dbReference>